<feature type="compositionally biased region" description="Low complexity" evidence="1">
    <location>
        <begin position="390"/>
        <end position="399"/>
    </location>
</feature>
<reference evidence="2" key="1">
    <citation type="submission" date="2021-02" db="EMBL/GenBank/DDBJ databases">
        <title>Comparative genomics reveals that relaxation of natural selection precedes convergent phenotypic evolution of cavefish.</title>
        <authorList>
            <person name="Peng Z."/>
        </authorList>
    </citation>
    <scope>NUCLEOTIDE SEQUENCE</scope>
    <source>
        <tissue evidence="2">Muscle</tissue>
    </source>
</reference>
<dbReference type="Proteomes" id="UP001059041">
    <property type="component" value="Linkage Group LG19"/>
</dbReference>
<proteinExistence type="predicted"/>
<accession>A0A9W7WEM1</accession>
<feature type="compositionally biased region" description="Polar residues" evidence="1">
    <location>
        <begin position="75"/>
        <end position="84"/>
    </location>
</feature>
<dbReference type="AlphaFoldDB" id="A0A9W7WEM1"/>
<sequence length="479" mass="53394">IVLRVQCVIMWSDDVITSPESTVTSLLATSGHLQSGLHPEPVPTITYRDKRYVSASEALDAYIADFQKSPRDSETTTGKLQVTRQLPKPHPRNRDVLKTSLTEGELNFLNIPAQKRDSDGLSMTTDDLLALPTDGSLPVTRTSALLSQSGISPLGLSFNSSARSHSRPSGAQKRFMRRPHQRAPPTQRPSTSLPVDDLRSRHQGHSSNLPPHTPRSHYLPRWMTSQKSEMDFSGITSVPDLKYPGWLGQCEDSSSGSAQTPPPLGVPSWVGELEESRGVRRSDTEGHRGVKGHPRELCELRKMRLQFSEPVKRQEDERIDSLIFRAEQMLNSSSHGLCERVKGHNTSGDTEDSLGADRSWDNPPVTFKSPVPVGSADEPSQTEELQRNKSVGSRSSGYSSRRHPGPVEALKHMLLRLQAVEHNISQSNTTESPREPEEQLETEDHETSGESLQRALHHLERLKTLVEDMNERSHREPRS</sequence>
<dbReference type="InterPro" id="IPR052679">
    <property type="entry name" value="Cell_Prolif_Regulator"/>
</dbReference>
<name>A0A9W7WEM1_TRIRA</name>
<feature type="region of interest" description="Disordered" evidence="1">
    <location>
        <begin position="423"/>
        <end position="453"/>
    </location>
</feature>
<evidence type="ECO:0000313" key="2">
    <source>
        <dbReference type="EMBL" id="KAI7796264.1"/>
    </source>
</evidence>
<dbReference type="PANTHER" id="PTHR35079">
    <property type="entry name" value="LUNG ADENOMA SUSCEPTIBILITY PROTEIN 2"/>
    <property type="match status" value="1"/>
</dbReference>
<dbReference type="PANTHER" id="PTHR35079:SF1">
    <property type="entry name" value="LUNG ADENOMA SUSCEPTIBILITY PROTEIN 2"/>
    <property type="match status" value="1"/>
</dbReference>
<feature type="region of interest" description="Disordered" evidence="1">
    <location>
        <begin position="70"/>
        <end position="94"/>
    </location>
</feature>
<feature type="non-terminal residue" evidence="2">
    <location>
        <position position="479"/>
    </location>
</feature>
<gene>
    <name evidence="2" type="ORF">IRJ41_020473</name>
</gene>
<evidence type="ECO:0000256" key="1">
    <source>
        <dbReference type="SAM" id="MobiDB-lite"/>
    </source>
</evidence>
<feature type="region of interest" description="Disordered" evidence="1">
    <location>
        <begin position="154"/>
        <end position="219"/>
    </location>
</feature>
<keyword evidence="3" id="KW-1185">Reference proteome</keyword>
<dbReference type="EMBL" id="JAFHDT010000019">
    <property type="protein sequence ID" value="KAI7796264.1"/>
    <property type="molecule type" value="Genomic_DNA"/>
</dbReference>
<organism evidence="2 3">
    <name type="scientific">Triplophysa rosa</name>
    <name type="common">Cave loach</name>
    <dbReference type="NCBI Taxonomy" id="992332"/>
    <lineage>
        <taxon>Eukaryota</taxon>
        <taxon>Metazoa</taxon>
        <taxon>Chordata</taxon>
        <taxon>Craniata</taxon>
        <taxon>Vertebrata</taxon>
        <taxon>Euteleostomi</taxon>
        <taxon>Actinopterygii</taxon>
        <taxon>Neopterygii</taxon>
        <taxon>Teleostei</taxon>
        <taxon>Ostariophysi</taxon>
        <taxon>Cypriniformes</taxon>
        <taxon>Nemacheilidae</taxon>
        <taxon>Triplophysa</taxon>
    </lineage>
</organism>
<feature type="compositionally biased region" description="Polar residues" evidence="1">
    <location>
        <begin position="154"/>
        <end position="169"/>
    </location>
</feature>
<protein>
    <submittedName>
        <fullName evidence="2">Lung adenoma susceptibility protein 2</fullName>
    </submittedName>
</protein>
<evidence type="ECO:0000313" key="3">
    <source>
        <dbReference type="Proteomes" id="UP001059041"/>
    </source>
</evidence>
<feature type="region of interest" description="Disordered" evidence="1">
    <location>
        <begin position="335"/>
        <end position="405"/>
    </location>
</feature>
<comment type="caution">
    <text evidence="2">The sequence shown here is derived from an EMBL/GenBank/DDBJ whole genome shotgun (WGS) entry which is preliminary data.</text>
</comment>